<comment type="subcellular location">
    <subcellularLocation>
        <location evidence="1">Nucleus</location>
    </subcellularLocation>
</comment>
<dbReference type="PANTHER" id="PTHR12663:SF69">
    <property type="entry name" value="SISTER CHROMATID COHESION PROTEIN PDS5 HOMOLOG E"/>
    <property type="match status" value="1"/>
</dbReference>
<dbReference type="GO" id="GO:0007064">
    <property type="term" value="P:mitotic sister chromatid cohesion"/>
    <property type="evidence" value="ECO:0007669"/>
    <property type="project" value="InterPro"/>
</dbReference>
<dbReference type="GO" id="GO:0000785">
    <property type="term" value="C:chromatin"/>
    <property type="evidence" value="ECO:0007669"/>
    <property type="project" value="TreeGrafter"/>
</dbReference>
<evidence type="ECO:0000256" key="2">
    <source>
        <dbReference type="ARBA" id="ARBA00022763"/>
    </source>
</evidence>
<name>A0AAD1YXM5_9LAMI</name>
<evidence type="ECO:0000256" key="3">
    <source>
        <dbReference type="ARBA" id="ARBA00023204"/>
    </source>
</evidence>
<dbReference type="GO" id="GO:0006281">
    <property type="term" value="P:DNA repair"/>
    <property type="evidence" value="ECO:0007669"/>
    <property type="project" value="UniProtKB-KW"/>
</dbReference>
<evidence type="ECO:0000256" key="4">
    <source>
        <dbReference type="ARBA" id="ARBA00023242"/>
    </source>
</evidence>
<accession>A0AAD1YXM5</accession>
<evidence type="ECO:0000313" key="5">
    <source>
        <dbReference type="EMBL" id="CAI9759293.1"/>
    </source>
</evidence>
<dbReference type="Proteomes" id="UP000834106">
    <property type="component" value="Chromosome 4"/>
</dbReference>
<evidence type="ECO:0000256" key="1">
    <source>
        <dbReference type="ARBA" id="ARBA00004123"/>
    </source>
</evidence>
<protein>
    <submittedName>
        <fullName evidence="5">Uncharacterized protein</fullName>
    </submittedName>
</protein>
<dbReference type="AlphaFoldDB" id="A0AAD1YXM5"/>
<dbReference type="InterPro" id="IPR039776">
    <property type="entry name" value="Pds5"/>
</dbReference>
<organism evidence="5 6">
    <name type="scientific">Fraxinus pennsylvanica</name>
    <dbReference type="NCBI Taxonomy" id="56036"/>
    <lineage>
        <taxon>Eukaryota</taxon>
        <taxon>Viridiplantae</taxon>
        <taxon>Streptophyta</taxon>
        <taxon>Embryophyta</taxon>
        <taxon>Tracheophyta</taxon>
        <taxon>Spermatophyta</taxon>
        <taxon>Magnoliopsida</taxon>
        <taxon>eudicotyledons</taxon>
        <taxon>Gunneridae</taxon>
        <taxon>Pentapetalae</taxon>
        <taxon>asterids</taxon>
        <taxon>lamiids</taxon>
        <taxon>Lamiales</taxon>
        <taxon>Oleaceae</taxon>
        <taxon>Oleeae</taxon>
        <taxon>Fraxinus</taxon>
    </lineage>
</organism>
<keyword evidence="3" id="KW-0234">DNA repair</keyword>
<evidence type="ECO:0000313" key="6">
    <source>
        <dbReference type="Proteomes" id="UP000834106"/>
    </source>
</evidence>
<keyword evidence="2" id="KW-0227">DNA damage</keyword>
<reference evidence="5" key="1">
    <citation type="submission" date="2023-05" db="EMBL/GenBank/DDBJ databases">
        <authorList>
            <person name="Huff M."/>
        </authorList>
    </citation>
    <scope>NUCLEOTIDE SEQUENCE</scope>
</reference>
<dbReference type="EMBL" id="OU503039">
    <property type="protein sequence ID" value="CAI9759293.1"/>
    <property type="molecule type" value="Genomic_DNA"/>
</dbReference>
<keyword evidence="4" id="KW-0539">Nucleus</keyword>
<gene>
    <name evidence="5" type="ORF">FPE_LOCUS6723</name>
</gene>
<keyword evidence="6" id="KW-1185">Reference proteome</keyword>
<dbReference type="PANTHER" id="PTHR12663">
    <property type="entry name" value="ANDROGEN INDUCED INHIBITOR OF PROLIFERATION AS3 / PDS5-RELATED"/>
    <property type="match status" value="1"/>
</dbReference>
<sequence length="140" mass="15899">MRISAPNEPLKDDNMKKYFQSAVMAFGKLLCMAGEGYLKALSTLNVFVDVNLCVVMWDLELDALHAELFQKDLRWTPTPKRAAKSSYSLCMIHTKSDQLSITPLLRSGQPIFTIVVFCTMFRSSSPLPRKSERSVQLQHQ</sequence>
<dbReference type="GO" id="GO:0005634">
    <property type="term" value="C:nucleus"/>
    <property type="evidence" value="ECO:0007669"/>
    <property type="project" value="UniProtKB-SubCell"/>
</dbReference>
<proteinExistence type="predicted"/>